<name>A0A6A0HCQ6_HYAAZ</name>
<dbReference type="EMBL" id="JQDR03003078">
    <property type="protein sequence ID" value="KAA0202765.1"/>
    <property type="molecule type" value="Genomic_DNA"/>
</dbReference>
<protein>
    <submittedName>
        <fullName evidence="1">Uncharacterized protein</fullName>
    </submittedName>
</protein>
<reference evidence="1" key="3">
    <citation type="submission" date="2019-06" db="EMBL/GenBank/DDBJ databases">
        <authorList>
            <person name="Poynton C."/>
            <person name="Hasenbein S."/>
            <person name="Benoit J.B."/>
            <person name="Sepulveda M.S."/>
            <person name="Poelchau M.F."/>
            <person name="Murali S.C."/>
            <person name="Chen S."/>
            <person name="Glastad K.M."/>
            <person name="Werren J.H."/>
            <person name="Vineis J.H."/>
            <person name="Bowen J.L."/>
            <person name="Friedrich M."/>
            <person name="Jones J."/>
            <person name="Robertson H.M."/>
            <person name="Feyereisen R."/>
            <person name="Mechler-Hickson A."/>
            <person name="Mathers N."/>
            <person name="Lee C.E."/>
            <person name="Colbourne J.K."/>
            <person name="Biales A."/>
            <person name="Johnston J.S."/>
            <person name="Wellborn G.A."/>
            <person name="Rosendale A.J."/>
            <person name="Cridge A.G."/>
            <person name="Munoz-Torres M.C."/>
            <person name="Bain P.A."/>
            <person name="Manny A.R."/>
            <person name="Major K.M."/>
            <person name="Lambert F.N."/>
            <person name="Vulpe C.D."/>
            <person name="Tuck P."/>
            <person name="Blalock B.J."/>
            <person name="Lin Y.-Y."/>
            <person name="Smith M.E."/>
            <person name="Ochoa-Acuna H."/>
            <person name="Chen M.-J.M."/>
            <person name="Childers C.P."/>
            <person name="Qu J."/>
            <person name="Dugan S."/>
            <person name="Lee S.L."/>
            <person name="Chao H."/>
            <person name="Dinh H."/>
            <person name="Han Y."/>
            <person name="Doddapaneni H."/>
            <person name="Worley K.C."/>
            <person name="Muzny D.M."/>
            <person name="Gibbs R.A."/>
            <person name="Richards S."/>
        </authorList>
    </citation>
    <scope>NUCLEOTIDE SEQUENCE</scope>
    <source>
        <strain evidence="1">HAZT.00-mixed</strain>
        <tissue evidence="1">Whole organism</tissue>
    </source>
</reference>
<sequence length="177" mass="20691">MCKNINKKREEISSEVISKFFDNIAHVLQGVPATNVINYDETNFTNGPGKSQMIFRHRFRGASSTQMKKGYQAYFWKVPHWAKGHHFRFRTTQIQKKLAANVRKALQFVKYSDDEENEVESNDGTDLAVAQYMANHQDEMQESDKDISKIIVNEDDFILVRFELDGRVQREKFYAVM</sequence>
<comment type="caution">
    <text evidence="1">The sequence shown here is derived from an EMBL/GenBank/DDBJ whole genome shotgun (WGS) entry which is preliminary data.</text>
</comment>
<reference evidence="1" key="1">
    <citation type="submission" date="2014-08" db="EMBL/GenBank/DDBJ databases">
        <authorList>
            <person name="Murali S."/>
            <person name="Richards S."/>
            <person name="Bandaranaike D."/>
            <person name="Bellair M."/>
            <person name="Blankenburg K."/>
            <person name="Chao H."/>
            <person name="Dinh H."/>
            <person name="Doddapaneni H."/>
            <person name="Dugan-Rocha S."/>
            <person name="Elkadiri S."/>
            <person name="Gnanaolivu R."/>
            <person name="Hughes D."/>
            <person name="Lee S."/>
            <person name="Li M."/>
            <person name="Ming W."/>
            <person name="Munidasa M."/>
            <person name="Muniz J."/>
            <person name="Nguyen L."/>
            <person name="Osuji N."/>
            <person name="Pu L.-L."/>
            <person name="Puazo M."/>
            <person name="Skinner E."/>
            <person name="Qu C."/>
            <person name="Quiroz J."/>
            <person name="Raj R."/>
            <person name="Weissenberger G."/>
            <person name="Xin Y."/>
            <person name="Zou X."/>
            <person name="Han Y."/>
            <person name="Worley K."/>
            <person name="Muzny D."/>
            <person name="Gibbs R."/>
        </authorList>
    </citation>
    <scope>NUCLEOTIDE SEQUENCE</scope>
    <source>
        <strain evidence="1">HAZT.00-mixed</strain>
        <tissue evidence="1">Whole organism</tissue>
    </source>
</reference>
<organism evidence="1">
    <name type="scientific">Hyalella azteca</name>
    <name type="common">Amphipod</name>
    <dbReference type="NCBI Taxonomy" id="294128"/>
    <lineage>
        <taxon>Eukaryota</taxon>
        <taxon>Metazoa</taxon>
        <taxon>Ecdysozoa</taxon>
        <taxon>Arthropoda</taxon>
        <taxon>Crustacea</taxon>
        <taxon>Multicrustacea</taxon>
        <taxon>Malacostraca</taxon>
        <taxon>Eumalacostraca</taxon>
        <taxon>Peracarida</taxon>
        <taxon>Amphipoda</taxon>
        <taxon>Senticaudata</taxon>
        <taxon>Talitrida</taxon>
        <taxon>Talitroidea</taxon>
        <taxon>Hyalellidae</taxon>
        <taxon>Hyalella</taxon>
    </lineage>
</organism>
<reference evidence="1" key="2">
    <citation type="journal article" date="2018" name="Environ. Sci. Technol.">
        <title>The Toxicogenome of Hyalella azteca: A Model for Sediment Ecotoxicology and Evolutionary Toxicology.</title>
        <authorList>
            <person name="Poynton H.C."/>
            <person name="Hasenbein S."/>
            <person name="Benoit J.B."/>
            <person name="Sepulveda M.S."/>
            <person name="Poelchau M.F."/>
            <person name="Hughes D.S.T."/>
            <person name="Murali S.C."/>
            <person name="Chen S."/>
            <person name="Glastad K.M."/>
            <person name="Goodisman M.A.D."/>
            <person name="Werren J.H."/>
            <person name="Vineis J.H."/>
            <person name="Bowen J.L."/>
            <person name="Friedrich M."/>
            <person name="Jones J."/>
            <person name="Robertson H.M."/>
            <person name="Feyereisen R."/>
            <person name="Mechler-Hickson A."/>
            <person name="Mathers N."/>
            <person name="Lee C.E."/>
            <person name="Colbourne J.K."/>
            <person name="Biales A."/>
            <person name="Johnston J.S."/>
            <person name="Wellborn G.A."/>
            <person name="Rosendale A.J."/>
            <person name="Cridge A.G."/>
            <person name="Munoz-Torres M.C."/>
            <person name="Bain P.A."/>
            <person name="Manny A.R."/>
            <person name="Major K.M."/>
            <person name="Lambert F.N."/>
            <person name="Vulpe C.D."/>
            <person name="Tuck P."/>
            <person name="Blalock B.J."/>
            <person name="Lin Y.Y."/>
            <person name="Smith M.E."/>
            <person name="Ochoa-Acuna H."/>
            <person name="Chen M.M."/>
            <person name="Childers C.P."/>
            <person name="Qu J."/>
            <person name="Dugan S."/>
            <person name="Lee S.L."/>
            <person name="Chao H."/>
            <person name="Dinh H."/>
            <person name="Han Y."/>
            <person name="Doddapaneni H."/>
            <person name="Worley K.C."/>
            <person name="Muzny D.M."/>
            <person name="Gibbs R.A."/>
            <person name="Richards S."/>
        </authorList>
    </citation>
    <scope>NUCLEOTIDE SEQUENCE</scope>
    <source>
        <strain evidence="1">HAZT.00-mixed</strain>
        <tissue evidence="1">Whole organism</tissue>
    </source>
</reference>
<evidence type="ECO:0000313" key="1">
    <source>
        <dbReference type="EMBL" id="KAA0202765.1"/>
    </source>
</evidence>
<gene>
    <name evidence="1" type="ORF">HAZT_HAZT011372</name>
</gene>
<dbReference type="Proteomes" id="UP000711488">
    <property type="component" value="Unassembled WGS sequence"/>
</dbReference>
<proteinExistence type="predicted"/>
<accession>A0A6A0HCQ6</accession>
<dbReference type="AlphaFoldDB" id="A0A6A0HCQ6"/>